<dbReference type="PANTHER" id="PTHR46644">
    <property type="entry name" value="DNA REPAIR PROTEIN XRCC2"/>
    <property type="match status" value="1"/>
</dbReference>
<dbReference type="InterPro" id="IPR030547">
    <property type="entry name" value="XRCC2"/>
</dbReference>
<evidence type="ECO:0000313" key="2">
    <source>
        <dbReference type="Proteomes" id="UP001180020"/>
    </source>
</evidence>
<evidence type="ECO:0008006" key="3">
    <source>
        <dbReference type="Google" id="ProtNLM"/>
    </source>
</evidence>
<gene>
    <name evidence="1" type="ORF">QJS10_CPB13g01171</name>
</gene>
<reference evidence="1" key="2">
    <citation type="submission" date="2023-06" db="EMBL/GenBank/DDBJ databases">
        <authorList>
            <person name="Ma L."/>
            <person name="Liu K.-W."/>
            <person name="Li Z."/>
            <person name="Hsiao Y.-Y."/>
            <person name="Qi Y."/>
            <person name="Fu T."/>
            <person name="Tang G."/>
            <person name="Zhang D."/>
            <person name="Sun W.-H."/>
            <person name="Liu D.-K."/>
            <person name="Li Y."/>
            <person name="Chen G.-Z."/>
            <person name="Liu X.-D."/>
            <person name="Liao X.-Y."/>
            <person name="Jiang Y.-T."/>
            <person name="Yu X."/>
            <person name="Hao Y."/>
            <person name="Huang J."/>
            <person name="Zhao X.-W."/>
            <person name="Ke S."/>
            <person name="Chen Y.-Y."/>
            <person name="Wu W.-L."/>
            <person name="Hsu J.-L."/>
            <person name="Lin Y.-F."/>
            <person name="Huang M.-D."/>
            <person name="Li C.-Y."/>
            <person name="Huang L."/>
            <person name="Wang Z.-W."/>
            <person name="Zhao X."/>
            <person name="Zhong W.-Y."/>
            <person name="Peng D.-H."/>
            <person name="Ahmad S."/>
            <person name="Lan S."/>
            <person name="Zhang J.-S."/>
            <person name="Tsai W.-C."/>
            <person name="Van De Peer Y."/>
            <person name="Liu Z.-J."/>
        </authorList>
    </citation>
    <scope>NUCLEOTIDE SEQUENCE</scope>
    <source>
        <strain evidence="1">CP</strain>
        <tissue evidence="1">Leaves</tissue>
    </source>
</reference>
<dbReference type="EMBL" id="JAUJYO010000013">
    <property type="protein sequence ID" value="KAK1300613.1"/>
    <property type="molecule type" value="Genomic_DNA"/>
</dbReference>
<comment type="caution">
    <text evidence="1">The sequence shown here is derived from an EMBL/GenBank/DDBJ whole genome shotgun (WGS) entry which is preliminary data.</text>
</comment>
<name>A0AAV9DHK6_ACOCL</name>
<organism evidence="1 2">
    <name type="scientific">Acorus calamus</name>
    <name type="common">Sweet flag</name>
    <dbReference type="NCBI Taxonomy" id="4465"/>
    <lineage>
        <taxon>Eukaryota</taxon>
        <taxon>Viridiplantae</taxon>
        <taxon>Streptophyta</taxon>
        <taxon>Embryophyta</taxon>
        <taxon>Tracheophyta</taxon>
        <taxon>Spermatophyta</taxon>
        <taxon>Magnoliopsida</taxon>
        <taxon>Liliopsida</taxon>
        <taxon>Acoraceae</taxon>
        <taxon>Acorus</taxon>
    </lineage>
</organism>
<dbReference type="GO" id="GO:0033063">
    <property type="term" value="C:Rad51B-Rad51C-Rad51D-XRCC2 complex"/>
    <property type="evidence" value="ECO:0007669"/>
    <property type="project" value="InterPro"/>
</dbReference>
<dbReference type="GO" id="GO:0005657">
    <property type="term" value="C:replication fork"/>
    <property type="evidence" value="ECO:0007669"/>
    <property type="project" value="InterPro"/>
</dbReference>
<sequence>MATPREWVRVEESASDMFARVSRARPILHLPPPLQRLPLRIGNVVEIVGPSPSAKSELLIQKARV</sequence>
<proteinExistence type="predicted"/>
<dbReference type="AlphaFoldDB" id="A0AAV9DHK6"/>
<dbReference type="Proteomes" id="UP001180020">
    <property type="component" value="Unassembled WGS sequence"/>
</dbReference>
<dbReference type="PANTHER" id="PTHR46644:SF2">
    <property type="entry name" value="DNA REPAIR PROTEIN XRCC2"/>
    <property type="match status" value="1"/>
</dbReference>
<protein>
    <recommendedName>
        <fullName evidence="3">DNA repair protein RadA</fullName>
    </recommendedName>
</protein>
<accession>A0AAV9DHK6</accession>
<evidence type="ECO:0000313" key="1">
    <source>
        <dbReference type="EMBL" id="KAK1300613.1"/>
    </source>
</evidence>
<reference evidence="1" key="1">
    <citation type="journal article" date="2023" name="Nat. Commun.">
        <title>Diploid and tetraploid genomes of Acorus and the evolution of monocots.</title>
        <authorList>
            <person name="Ma L."/>
            <person name="Liu K.W."/>
            <person name="Li Z."/>
            <person name="Hsiao Y.Y."/>
            <person name="Qi Y."/>
            <person name="Fu T."/>
            <person name="Tang G.D."/>
            <person name="Zhang D."/>
            <person name="Sun W.H."/>
            <person name="Liu D.K."/>
            <person name="Li Y."/>
            <person name="Chen G.Z."/>
            <person name="Liu X.D."/>
            <person name="Liao X.Y."/>
            <person name="Jiang Y.T."/>
            <person name="Yu X."/>
            <person name="Hao Y."/>
            <person name="Huang J."/>
            <person name="Zhao X.W."/>
            <person name="Ke S."/>
            <person name="Chen Y.Y."/>
            <person name="Wu W.L."/>
            <person name="Hsu J.L."/>
            <person name="Lin Y.F."/>
            <person name="Huang M.D."/>
            <person name="Li C.Y."/>
            <person name="Huang L."/>
            <person name="Wang Z.W."/>
            <person name="Zhao X."/>
            <person name="Zhong W.Y."/>
            <person name="Peng D.H."/>
            <person name="Ahmad S."/>
            <person name="Lan S."/>
            <person name="Zhang J.S."/>
            <person name="Tsai W.C."/>
            <person name="Van de Peer Y."/>
            <person name="Liu Z.J."/>
        </authorList>
    </citation>
    <scope>NUCLEOTIDE SEQUENCE</scope>
    <source>
        <strain evidence="1">CP</strain>
    </source>
</reference>
<dbReference type="GO" id="GO:0000724">
    <property type="term" value="P:double-strand break repair via homologous recombination"/>
    <property type="evidence" value="ECO:0007669"/>
    <property type="project" value="InterPro"/>
</dbReference>
<keyword evidence="2" id="KW-1185">Reference proteome</keyword>